<dbReference type="Gene3D" id="3.20.20.450">
    <property type="entry name" value="EAL domain"/>
    <property type="match status" value="1"/>
</dbReference>
<reference evidence="5 6" key="1">
    <citation type="submission" date="2020-02" db="EMBL/GenBank/DDBJ databases">
        <authorList>
            <person name="Li G."/>
        </authorList>
    </citation>
    <scope>NUCLEOTIDE SEQUENCE [LARGE SCALE GENOMIC DNA]</scope>
    <source>
        <strain evidence="5 6">DSM 102029</strain>
    </source>
</reference>
<evidence type="ECO:0000313" key="5">
    <source>
        <dbReference type="EMBL" id="QIB34175.1"/>
    </source>
</evidence>
<dbReference type="SMART" id="SM00086">
    <property type="entry name" value="PAC"/>
    <property type="match status" value="1"/>
</dbReference>
<dbReference type="Pfam" id="PF13188">
    <property type="entry name" value="PAS_8"/>
    <property type="match status" value="1"/>
</dbReference>
<feature type="domain" description="GGDEF" evidence="4">
    <location>
        <begin position="659"/>
        <end position="794"/>
    </location>
</feature>
<dbReference type="Proteomes" id="UP000464751">
    <property type="component" value="Chromosome"/>
</dbReference>
<feature type="domain" description="PAS" evidence="1">
    <location>
        <begin position="328"/>
        <end position="398"/>
    </location>
</feature>
<dbReference type="InterPro" id="IPR001633">
    <property type="entry name" value="EAL_dom"/>
</dbReference>
<dbReference type="SUPFAM" id="SSF55785">
    <property type="entry name" value="PYP-like sensor domain (PAS domain)"/>
    <property type="match status" value="2"/>
</dbReference>
<evidence type="ECO:0000259" key="3">
    <source>
        <dbReference type="PROSITE" id="PS50883"/>
    </source>
</evidence>
<dbReference type="SUPFAM" id="SSF55781">
    <property type="entry name" value="GAF domain-like"/>
    <property type="match status" value="2"/>
</dbReference>
<gene>
    <name evidence="5" type="ORF">G3A50_10990</name>
</gene>
<feature type="domain" description="PAC" evidence="2">
    <location>
        <begin position="401"/>
        <end position="453"/>
    </location>
</feature>
<dbReference type="NCBIfam" id="TIGR00229">
    <property type="entry name" value="sensory_box"/>
    <property type="match status" value="2"/>
</dbReference>
<dbReference type="PROSITE" id="PS50887">
    <property type="entry name" value="GGDEF"/>
    <property type="match status" value="1"/>
</dbReference>
<dbReference type="CDD" id="cd01949">
    <property type="entry name" value="GGDEF"/>
    <property type="match status" value="1"/>
</dbReference>
<dbReference type="PANTHER" id="PTHR44757">
    <property type="entry name" value="DIGUANYLATE CYCLASE DGCP"/>
    <property type="match status" value="1"/>
</dbReference>
<dbReference type="EMBL" id="CP048630">
    <property type="protein sequence ID" value="QIB34175.1"/>
    <property type="molecule type" value="Genomic_DNA"/>
</dbReference>
<dbReference type="SUPFAM" id="SSF55073">
    <property type="entry name" value="Nucleotide cyclase"/>
    <property type="match status" value="1"/>
</dbReference>
<organism evidence="5 6">
    <name type="scientific">Ancylobacter pratisalsi</name>
    <dbReference type="NCBI Taxonomy" id="1745854"/>
    <lineage>
        <taxon>Bacteria</taxon>
        <taxon>Pseudomonadati</taxon>
        <taxon>Pseudomonadota</taxon>
        <taxon>Alphaproteobacteria</taxon>
        <taxon>Hyphomicrobiales</taxon>
        <taxon>Xanthobacteraceae</taxon>
        <taxon>Ancylobacter</taxon>
    </lineage>
</organism>
<dbReference type="InterPro" id="IPR003018">
    <property type="entry name" value="GAF"/>
</dbReference>
<dbReference type="RefSeq" id="WP_163075320.1">
    <property type="nucleotide sequence ID" value="NZ_CP048630.1"/>
</dbReference>
<dbReference type="PROSITE" id="PS50883">
    <property type="entry name" value="EAL"/>
    <property type="match status" value="1"/>
</dbReference>
<dbReference type="InterPro" id="IPR043128">
    <property type="entry name" value="Rev_trsase/Diguanyl_cyclase"/>
</dbReference>
<evidence type="ECO:0000313" key="6">
    <source>
        <dbReference type="Proteomes" id="UP000464751"/>
    </source>
</evidence>
<dbReference type="PANTHER" id="PTHR44757:SF2">
    <property type="entry name" value="BIOFILM ARCHITECTURE MAINTENANCE PROTEIN MBAA"/>
    <property type="match status" value="1"/>
</dbReference>
<dbReference type="PROSITE" id="PS50113">
    <property type="entry name" value="PAC"/>
    <property type="match status" value="1"/>
</dbReference>
<feature type="domain" description="EAL" evidence="3">
    <location>
        <begin position="801"/>
        <end position="1055"/>
    </location>
</feature>
<dbReference type="InterPro" id="IPR000014">
    <property type="entry name" value="PAS"/>
</dbReference>
<dbReference type="KEGG" id="apra:G3A50_10990"/>
<dbReference type="SMART" id="SM00052">
    <property type="entry name" value="EAL"/>
    <property type="match status" value="1"/>
</dbReference>
<keyword evidence="6" id="KW-1185">Reference proteome</keyword>
<evidence type="ECO:0000259" key="2">
    <source>
        <dbReference type="PROSITE" id="PS50113"/>
    </source>
</evidence>
<dbReference type="CDD" id="cd00130">
    <property type="entry name" value="PAS"/>
    <property type="match status" value="2"/>
</dbReference>
<accession>A0A6P1YM14</accession>
<dbReference type="InterPro" id="IPR029016">
    <property type="entry name" value="GAF-like_dom_sf"/>
</dbReference>
<dbReference type="InterPro" id="IPR052155">
    <property type="entry name" value="Biofilm_reg_signaling"/>
</dbReference>
<dbReference type="AlphaFoldDB" id="A0A6P1YM14"/>
<dbReference type="CDD" id="cd01948">
    <property type="entry name" value="EAL"/>
    <property type="match status" value="1"/>
</dbReference>
<dbReference type="FunFam" id="3.30.450.20:FF:000099">
    <property type="entry name" value="Sensory box sensor histidine kinase"/>
    <property type="match status" value="1"/>
</dbReference>
<dbReference type="InterPro" id="IPR035965">
    <property type="entry name" value="PAS-like_dom_sf"/>
</dbReference>
<dbReference type="SMART" id="SM00267">
    <property type="entry name" value="GGDEF"/>
    <property type="match status" value="1"/>
</dbReference>
<evidence type="ECO:0000259" key="4">
    <source>
        <dbReference type="PROSITE" id="PS50887"/>
    </source>
</evidence>
<evidence type="ECO:0000259" key="1">
    <source>
        <dbReference type="PROSITE" id="PS50112"/>
    </source>
</evidence>
<dbReference type="Gene3D" id="3.30.450.40">
    <property type="match status" value="2"/>
</dbReference>
<dbReference type="PROSITE" id="PS50112">
    <property type="entry name" value="PAS"/>
    <property type="match status" value="2"/>
</dbReference>
<protein>
    <submittedName>
        <fullName evidence="5">EAL domain-containing protein</fullName>
    </submittedName>
</protein>
<dbReference type="InterPro" id="IPR001610">
    <property type="entry name" value="PAC"/>
</dbReference>
<dbReference type="Pfam" id="PF08447">
    <property type="entry name" value="PAS_3"/>
    <property type="match status" value="1"/>
</dbReference>
<dbReference type="InterPro" id="IPR000700">
    <property type="entry name" value="PAS-assoc_C"/>
</dbReference>
<dbReference type="InterPro" id="IPR013655">
    <property type="entry name" value="PAS_fold_3"/>
</dbReference>
<name>A0A6P1YM14_9HYPH</name>
<dbReference type="SUPFAM" id="SSF141868">
    <property type="entry name" value="EAL domain-like"/>
    <property type="match status" value="1"/>
</dbReference>
<dbReference type="Pfam" id="PF00990">
    <property type="entry name" value="GGDEF"/>
    <property type="match status" value="1"/>
</dbReference>
<dbReference type="InterPro" id="IPR000160">
    <property type="entry name" value="GGDEF_dom"/>
</dbReference>
<dbReference type="Gene3D" id="3.30.450.20">
    <property type="entry name" value="PAS domain"/>
    <property type="match status" value="2"/>
</dbReference>
<dbReference type="NCBIfam" id="TIGR00254">
    <property type="entry name" value="GGDEF"/>
    <property type="match status" value="1"/>
</dbReference>
<dbReference type="Gene3D" id="3.30.70.270">
    <property type="match status" value="1"/>
</dbReference>
<dbReference type="Pfam" id="PF13185">
    <property type="entry name" value="GAF_2"/>
    <property type="match status" value="2"/>
</dbReference>
<feature type="domain" description="PAS" evidence="1">
    <location>
        <begin position="21"/>
        <end position="69"/>
    </location>
</feature>
<dbReference type="SMART" id="SM00065">
    <property type="entry name" value="GAF"/>
    <property type="match status" value="2"/>
</dbReference>
<dbReference type="InterPro" id="IPR029787">
    <property type="entry name" value="Nucleotide_cyclase"/>
</dbReference>
<dbReference type="Pfam" id="PF00563">
    <property type="entry name" value="EAL"/>
    <property type="match status" value="1"/>
</dbReference>
<proteinExistence type="predicted"/>
<dbReference type="SMART" id="SM00091">
    <property type="entry name" value="PAS"/>
    <property type="match status" value="2"/>
</dbReference>
<sequence>MRPRSTDPRPEAAAGRALRMSEARYRRLFETAQDGILLINADTAQIEDVNPYLVKMLGYSHAEFLGKKLWEVGPFADFAESKAMFAELQTSGYVRYEHLPLKTKAGTPVAVEFVSNSYSCEDVKVVQCNIRDISARRAAEEQAGQHSRLYAALSQCNHVIVHCSTKEELFPEICRIAVELGGASMAWIGLVVADTLSVLPVASWGDTDGYLKGIQISMRDDTPFGRGPVGRAMRENQPVWLQDIMHAPAMEPWRERMEPSGWTTSAALPLRTGGIAVGVLNVYSDQATFFDEPARDLLRQLAMDISFALDGFARETRRKQAEEALQASKDEFLTLAEAVPQIVWATQPDGSNIYFNKRWEDYTGLAIEESHGDAWIRQFHPAEQPQIREDWRRAASGNDTYERENRLRDAQGLYRWFLTRGVAQRDVAGRIVKWFGTCTDIHELTSAKLKIRRLNRVYAVLSSINSLIIRATNREELFREMCRIAIEVGGFSACTMSLVEPHTMTLILVASEGRNEPFLERLRSALASPDEAPKTLTARAVREKTPVIVNDYERDPRALHGREWAAFGARSMVALPVMKSGEAVAVLALYAESVDFFDEEEMGLLKELIGDIAFAVDTIGKEERLRYLAYYDELTGLANRSLFLERLGQCLRAETSGRHKVALLIINLDRFKNVNDSLGRAAGDELLKQVAGWLSQNRGDANLVGRLGADHFGVVLPNVAAGRDLERRLDDVLRALVAHPFCLEGTELRVSATAGLALFPNDGGDAETLFRNAEAALKNAKARGGRFRLYSPTMTQAVQDKLSRETRLRDALEKQQFVLHLQPKVGLASGKVTSSEALVRWNDPHAGLVLPGQFVPSLEETGLIYEVGNWVLASAVDLYLRWRAQGIATGRIAVNVSPVQLRDPDFITELKRIISQDPHAAAGLELEITESVIMEDITTSVTNLHAIRAMGITVAIDDFGTGFSSLSYLAKLPVDGLKIDISFIREMTRSPVGLTLVSTIISLAHGLKLKVVAEGVETDEQFRLLRLLECDEMQGYFFSKPIPIDLFERTYLNAEGT</sequence>
<dbReference type="InterPro" id="IPR035919">
    <property type="entry name" value="EAL_sf"/>
</dbReference>